<evidence type="ECO:0000313" key="2">
    <source>
        <dbReference type="EMBL" id="ROL45638.1"/>
    </source>
</evidence>
<name>A0A3N0YIM4_ANAGA</name>
<keyword evidence="3" id="KW-1185">Reference proteome</keyword>
<evidence type="ECO:0000313" key="3">
    <source>
        <dbReference type="Proteomes" id="UP000281406"/>
    </source>
</evidence>
<dbReference type="AlphaFoldDB" id="A0A3N0YIM4"/>
<dbReference type="EMBL" id="RJVU01042551">
    <property type="protein sequence ID" value="ROL45638.1"/>
    <property type="molecule type" value="Genomic_DNA"/>
</dbReference>
<gene>
    <name evidence="2" type="ORF">DPX16_17754</name>
</gene>
<accession>A0A3N0YIM4</accession>
<proteinExistence type="predicted"/>
<feature type="region of interest" description="Disordered" evidence="1">
    <location>
        <begin position="43"/>
        <end position="102"/>
    </location>
</feature>
<protein>
    <submittedName>
        <fullName evidence="2">Uncharacterized protein</fullName>
    </submittedName>
</protein>
<comment type="caution">
    <text evidence="2">The sequence shown here is derived from an EMBL/GenBank/DDBJ whole genome shotgun (WGS) entry which is preliminary data.</text>
</comment>
<reference evidence="2 3" key="1">
    <citation type="submission" date="2018-10" db="EMBL/GenBank/DDBJ databases">
        <title>Genome assembly for a Yunnan-Guizhou Plateau 3E fish, Anabarilius grahami (Regan), and its evolutionary and genetic applications.</title>
        <authorList>
            <person name="Jiang W."/>
        </authorList>
    </citation>
    <scope>NUCLEOTIDE SEQUENCE [LARGE SCALE GENOMIC DNA]</scope>
    <source>
        <strain evidence="2">AG-KIZ</strain>
        <tissue evidence="2">Muscle</tissue>
    </source>
</reference>
<feature type="compositionally biased region" description="Low complexity" evidence="1">
    <location>
        <begin position="52"/>
        <end position="61"/>
    </location>
</feature>
<sequence length="140" mass="15107">MEGFWIGLDDEIRLVMPQGDSCWMLAKYISFALWVDGSSFAVGEAEEDPATSVRSSSPSISAPETDPTLMPTTDTEPTADRETQPLPAMEIEPKPAKEPAAISVPEDKPEVPADQVCEPAAISMPVGVLVELDTEGWMID</sequence>
<dbReference type="Proteomes" id="UP000281406">
    <property type="component" value="Unassembled WGS sequence"/>
</dbReference>
<organism evidence="2 3">
    <name type="scientific">Anabarilius grahami</name>
    <name type="common">Kanglang fish</name>
    <name type="synonym">Barilius grahami</name>
    <dbReference type="NCBI Taxonomy" id="495550"/>
    <lineage>
        <taxon>Eukaryota</taxon>
        <taxon>Metazoa</taxon>
        <taxon>Chordata</taxon>
        <taxon>Craniata</taxon>
        <taxon>Vertebrata</taxon>
        <taxon>Euteleostomi</taxon>
        <taxon>Actinopterygii</taxon>
        <taxon>Neopterygii</taxon>
        <taxon>Teleostei</taxon>
        <taxon>Ostariophysi</taxon>
        <taxon>Cypriniformes</taxon>
        <taxon>Xenocyprididae</taxon>
        <taxon>Xenocypridinae</taxon>
        <taxon>Xenocypridinae incertae sedis</taxon>
        <taxon>Anabarilius</taxon>
    </lineage>
</organism>
<evidence type="ECO:0000256" key="1">
    <source>
        <dbReference type="SAM" id="MobiDB-lite"/>
    </source>
</evidence>